<dbReference type="EMBL" id="QPMT01000032">
    <property type="protein sequence ID" value="KAF4854697.1"/>
    <property type="molecule type" value="Genomic_DNA"/>
</dbReference>
<dbReference type="Proteomes" id="UP000711996">
    <property type="component" value="Unassembled WGS sequence"/>
</dbReference>
<dbReference type="AlphaFoldDB" id="A0A9P5EMR1"/>
<dbReference type="Pfam" id="PF13193">
    <property type="entry name" value="AMP-binding_C"/>
    <property type="match status" value="1"/>
</dbReference>
<evidence type="ECO:0000313" key="6">
    <source>
        <dbReference type="Proteomes" id="UP000711996"/>
    </source>
</evidence>
<evidence type="ECO:0000259" key="3">
    <source>
        <dbReference type="Pfam" id="PF00501"/>
    </source>
</evidence>
<dbReference type="GO" id="GO:0016405">
    <property type="term" value="F:CoA-ligase activity"/>
    <property type="evidence" value="ECO:0007669"/>
    <property type="project" value="TreeGrafter"/>
</dbReference>
<dbReference type="SUPFAM" id="SSF56801">
    <property type="entry name" value="Acetyl-CoA synthetase-like"/>
    <property type="match status" value="1"/>
</dbReference>
<dbReference type="PANTHER" id="PTHR24096:SF149">
    <property type="entry name" value="AMP-BINDING DOMAIN-CONTAINING PROTEIN-RELATED"/>
    <property type="match status" value="1"/>
</dbReference>
<feature type="domain" description="AMP-dependent synthetase/ligase" evidence="3">
    <location>
        <begin position="31"/>
        <end position="400"/>
    </location>
</feature>
<dbReference type="InterPro" id="IPR025110">
    <property type="entry name" value="AMP-bd_C"/>
</dbReference>
<evidence type="ECO:0000313" key="5">
    <source>
        <dbReference type="EMBL" id="KAF4854697.1"/>
    </source>
</evidence>
<keyword evidence="2" id="KW-0436">Ligase</keyword>
<sequence length="553" mass="60840">MYHSPYPTPLVPSDVSVSQFLLSSNPDDVPPDQKILSDFDDQQQTLTLQELRFNAALDASTFISRFGLQEGDVVCIFAPNSISWVALAHAILWAGGCFCGINSMATAHELTHYFTVAQPSIIAVDDELLPKALEALKQLKLRTTPRLLVVGDESNARKQEDYPRFPLDFRSSKESPIQPFDLSRRDNRKIPAGMCFSSGTSGKPKGVVFSHHNLIAYLLTLRATNPFTHNAYMREAFFPSFAHIYGIVSGILLPAWIGNHVQPMRTFEYLPYLRRCSELKATVLRLVPAAAVRMVKDTAIRDLDLSSVHTVMCSGAPLSDATVKGLKRLLGPETNVLNGYGMSEATITLLRHTRNGQKSASVGKPAAGVNVRVVDDDFNDVPIGIEGECLVKGPTVFLEYKNNPTETASAFRDGWLCTGDVVKVDEDGYFWLTGRKKELIKYKGNQIAPAELEAILLSHPLVVDAGVCGMPWGGDGEEAPIGFVCLPPSTAKVDYSKTLDQIRIYLEERVAPYKKLRGGLHCLESLPKNNSGKLVRSELAAIAKSIHQTRARL</sequence>
<dbReference type="InterPro" id="IPR045851">
    <property type="entry name" value="AMP-bd_C_sf"/>
</dbReference>
<dbReference type="Pfam" id="PF00501">
    <property type="entry name" value="AMP-binding"/>
    <property type="match status" value="1"/>
</dbReference>
<dbReference type="OrthoDB" id="1898221at2759"/>
<name>A0A9P5EMR1_COLSI</name>
<dbReference type="Gene3D" id="3.30.300.30">
    <property type="match status" value="1"/>
</dbReference>
<dbReference type="PANTHER" id="PTHR24096">
    <property type="entry name" value="LONG-CHAIN-FATTY-ACID--COA LIGASE"/>
    <property type="match status" value="1"/>
</dbReference>
<comment type="caution">
    <text evidence="5">The sequence shown here is derived from an EMBL/GenBank/DDBJ whole genome shotgun (WGS) entry which is preliminary data.</text>
</comment>
<dbReference type="PROSITE" id="PS00455">
    <property type="entry name" value="AMP_BINDING"/>
    <property type="match status" value="1"/>
</dbReference>
<dbReference type="GO" id="GO:0019748">
    <property type="term" value="P:secondary metabolic process"/>
    <property type="evidence" value="ECO:0007669"/>
    <property type="project" value="TreeGrafter"/>
</dbReference>
<gene>
    <name evidence="5" type="primary">4CLL5-1</name>
    <name evidence="5" type="ORF">CGCSCA2_v009354</name>
</gene>
<evidence type="ECO:0000256" key="2">
    <source>
        <dbReference type="ARBA" id="ARBA00022598"/>
    </source>
</evidence>
<accession>A0A9P5EMR1</accession>
<keyword evidence="6" id="KW-1185">Reference proteome</keyword>
<protein>
    <submittedName>
        <fullName evidence="5">4-coumarate--CoA ligase-like 5</fullName>
    </submittedName>
</protein>
<dbReference type="Gene3D" id="3.40.50.12780">
    <property type="entry name" value="N-terminal domain of ligase-like"/>
    <property type="match status" value="1"/>
</dbReference>
<comment type="similarity">
    <text evidence="1">Belongs to the ATP-dependent AMP-binding enzyme family.</text>
</comment>
<dbReference type="InterPro" id="IPR000873">
    <property type="entry name" value="AMP-dep_synth/lig_dom"/>
</dbReference>
<organism evidence="5 6">
    <name type="scientific">Colletotrichum siamense</name>
    <name type="common">Anthracnose fungus</name>
    <dbReference type="NCBI Taxonomy" id="690259"/>
    <lineage>
        <taxon>Eukaryota</taxon>
        <taxon>Fungi</taxon>
        <taxon>Dikarya</taxon>
        <taxon>Ascomycota</taxon>
        <taxon>Pezizomycotina</taxon>
        <taxon>Sordariomycetes</taxon>
        <taxon>Hypocreomycetidae</taxon>
        <taxon>Glomerellales</taxon>
        <taxon>Glomerellaceae</taxon>
        <taxon>Colletotrichum</taxon>
        <taxon>Colletotrichum gloeosporioides species complex</taxon>
    </lineage>
</organism>
<feature type="domain" description="AMP-binding enzyme C-terminal" evidence="4">
    <location>
        <begin position="451"/>
        <end position="533"/>
    </location>
</feature>
<dbReference type="InterPro" id="IPR042099">
    <property type="entry name" value="ANL_N_sf"/>
</dbReference>
<proteinExistence type="inferred from homology"/>
<evidence type="ECO:0000259" key="4">
    <source>
        <dbReference type="Pfam" id="PF13193"/>
    </source>
</evidence>
<evidence type="ECO:0000256" key="1">
    <source>
        <dbReference type="ARBA" id="ARBA00006432"/>
    </source>
</evidence>
<reference evidence="5" key="1">
    <citation type="submission" date="2019-06" db="EMBL/GenBank/DDBJ databases">
        <authorList>
            <person name="Gan P."/>
            <person name="Shirasu K."/>
        </authorList>
    </citation>
    <scope>NUCLEOTIDE SEQUENCE [LARGE SCALE GENOMIC DNA]</scope>
    <source>
        <strain evidence="5">CAD2</strain>
    </source>
</reference>
<dbReference type="InterPro" id="IPR020845">
    <property type="entry name" value="AMP-binding_CS"/>
</dbReference>